<evidence type="ECO:0000313" key="3">
    <source>
        <dbReference type="Proteomes" id="UP000191448"/>
    </source>
</evidence>
<accession>A0A1V4STG0</accession>
<gene>
    <name evidence="2" type="ORF">CLTHE_21670</name>
</gene>
<feature type="transmembrane region" description="Helical" evidence="1">
    <location>
        <begin position="12"/>
        <end position="33"/>
    </location>
</feature>
<dbReference type="AlphaFoldDB" id="A0A1V4STG0"/>
<keyword evidence="1" id="KW-0472">Membrane</keyword>
<evidence type="ECO:0000256" key="1">
    <source>
        <dbReference type="SAM" id="Phobius"/>
    </source>
</evidence>
<proteinExistence type="predicted"/>
<dbReference type="EMBL" id="LTAY01000057">
    <property type="protein sequence ID" value="OPX47159.1"/>
    <property type="molecule type" value="Genomic_DNA"/>
</dbReference>
<comment type="caution">
    <text evidence="2">The sequence shown here is derived from an EMBL/GenBank/DDBJ whole genome shotgun (WGS) entry which is preliminary data.</text>
</comment>
<feature type="transmembrane region" description="Helical" evidence="1">
    <location>
        <begin position="45"/>
        <end position="69"/>
    </location>
</feature>
<evidence type="ECO:0000313" key="2">
    <source>
        <dbReference type="EMBL" id="OPX47159.1"/>
    </source>
</evidence>
<sequence length="73" mass="8223">MAKRYSCSGYGCFLVPIFLVLIFNILIGGWSIGEILNLGGINLNFYIRGLIGLFVAEFTIPIAFMIWVLRHLL</sequence>
<dbReference type="Proteomes" id="UP000191448">
    <property type="component" value="Unassembled WGS sequence"/>
</dbReference>
<name>A0A1V4STG0_9CLOT</name>
<keyword evidence="1" id="KW-1133">Transmembrane helix</keyword>
<organism evidence="2 3">
    <name type="scientific">Clostridium thermobutyricum DSM 4928</name>
    <dbReference type="NCBI Taxonomy" id="1121339"/>
    <lineage>
        <taxon>Bacteria</taxon>
        <taxon>Bacillati</taxon>
        <taxon>Bacillota</taxon>
        <taxon>Clostridia</taxon>
        <taxon>Eubacteriales</taxon>
        <taxon>Clostridiaceae</taxon>
        <taxon>Clostridium</taxon>
    </lineage>
</organism>
<keyword evidence="1" id="KW-0812">Transmembrane</keyword>
<protein>
    <submittedName>
        <fullName evidence="2">Uncharacterized protein</fullName>
    </submittedName>
</protein>
<dbReference type="RefSeq" id="WP_002597763.1">
    <property type="nucleotide sequence ID" value="NZ_LTAY01000057.1"/>
</dbReference>
<reference evidence="2 3" key="1">
    <citation type="submission" date="2016-02" db="EMBL/GenBank/DDBJ databases">
        <title>Genome sequence of Clostridium thermobutyricum DSM 4928.</title>
        <authorList>
            <person name="Poehlein A."/>
            <person name="Daniel R."/>
        </authorList>
    </citation>
    <scope>NUCLEOTIDE SEQUENCE [LARGE SCALE GENOMIC DNA]</scope>
    <source>
        <strain evidence="2 3">DSM 4928</strain>
    </source>
</reference>